<organism evidence="3 4">
    <name type="scientific">Sinanodonta woodiana</name>
    <name type="common">Chinese pond mussel</name>
    <name type="synonym">Anodonta woodiana</name>
    <dbReference type="NCBI Taxonomy" id="1069815"/>
    <lineage>
        <taxon>Eukaryota</taxon>
        <taxon>Metazoa</taxon>
        <taxon>Spiralia</taxon>
        <taxon>Lophotrochozoa</taxon>
        <taxon>Mollusca</taxon>
        <taxon>Bivalvia</taxon>
        <taxon>Autobranchia</taxon>
        <taxon>Heteroconchia</taxon>
        <taxon>Palaeoheterodonta</taxon>
        <taxon>Unionida</taxon>
        <taxon>Unionoidea</taxon>
        <taxon>Unionidae</taxon>
        <taxon>Unioninae</taxon>
        <taxon>Sinanodonta</taxon>
    </lineage>
</organism>
<feature type="domain" description="F-box" evidence="2">
    <location>
        <begin position="109"/>
        <end position="157"/>
    </location>
</feature>
<sequence length="527" mass="59393">MPKYEKGILGVRKDPKNQILFSFNVREGEDWPSDDSDDSDYKPGELDLSKSKESASSDDNELTQGAARKKKSIKNPSKKLKRDDKDRNARKDKSADKETLSSTTKCTFELPLELWAKIFQFIVEADGAVPFLPRASRVCQSWYEVASQPSLWQKVDLSYGWIKVDEKSLEWLCNNRLSQTKDLNMSQCKGVNTKILKMISQSCPNLRSICLTQCKKCPADTLTILADGCKHLEDVDVSFTNNDVVSQVPLRGFINTHGSCIRRLTLGGNTFVGFNLVLNDLMEKCPNLELLDISNALFSNNIMSLNIEKFQAGCPKLEILRLANSPFRANSSSQREQAESEGFLHLKELSIACSSSGTVDTSTGITANLLYRLLKTSYNLKLLDMRGIGQYSCMVSLLELPMEGLERLYMSSSAVARFDMLQDLIKKWKHSLLEVDLSWNSFHGEILDLGLYAITQGEGQSPLQRLNIAGTSVNLLPIQSILELCKDLQYLNLTSCRAIPRGFKREYRNRQEIDKLREDILNCSDSE</sequence>
<dbReference type="CDD" id="cd22119">
    <property type="entry name" value="F-box_FBXL6"/>
    <property type="match status" value="1"/>
</dbReference>
<dbReference type="Gene3D" id="3.80.10.10">
    <property type="entry name" value="Ribonuclease Inhibitor"/>
    <property type="match status" value="1"/>
</dbReference>
<evidence type="ECO:0000313" key="4">
    <source>
        <dbReference type="Proteomes" id="UP001634394"/>
    </source>
</evidence>
<protein>
    <recommendedName>
        <fullName evidence="2">F-box domain-containing protein</fullName>
    </recommendedName>
</protein>
<feature type="region of interest" description="Disordered" evidence="1">
    <location>
        <begin position="24"/>
        <end position="97"/>
    </location>
</feature>
<dbReference type="InterPro" id="IPR001810">
    <property type="entry name" value="F-box_dom"/>
</dbReference>
<dbReference type="InterPro" id="IPR047922">
    <property type="entry name" value="FBXL6_F-box"/>
</dbReference>
<feature type="compositionally biased region" description="Basic residues" evidence="1">
    <location>
        <begin position="67"/>
        <end position="80"/>
    </location>
</feature>
<dbReference type="AlphaFoldDB" id="A0ABD3WAM4"/>
<evidence type="ECO:0000259" key="2">
    <source>
        <dbReference type="Pfam" id="PF12937"/>
    </source>
</evidence>
<name>A0ABD3WAM4_SINWO</name>
<dbReference type="PANTHER" id="PTHR13318">
    <property type="entry name" value="PARTNER OF PAIRED, ISOFORM B-RELATED"/>
    <property type="match status" value="1"/>
</dbReference>
<accession>A0ABD3WAM4</accession>
<dbReference type="InterPro" id="IPR032675">
    <property type="entry name" value="LRR_dom_sf"/>
</dbReference>
<dbReference type="Pfam" id="PF12937">
    <property type="entry name" value="F-box-like"/>
    <property type="match status" value="1"/>
</dbReference>
<reference evidence="3 4" key="1">
    <citation type="submission" date="2024-11" db="EMBL/GenBank/DDBJ databases">
        <title>Chromosome-level genome assembly of the freshwater bivalve Anodonta woodiana.</title>
        <authorList>
            <person name="Chen X."/>
        </authorList>
    </citation>
    <scope>NUCLEOTIDE SEQUENCE [LARGE SCALE GENOMIC DNA]</scope>
    <source>
        <strain evidence="3">MN2024</strain>
        <tissue evidence="3">Gills</tissue>
    </source>
</reference>
<keyword evidence="4" id="KW-1185">Reference proteome</keyword>
<dbReference type="PANTHER" id="PTHR13318:SF190">
    <property type="entry name" value="PARTNER OF PAIRED, ISOFORM B"/>
    <property type="match status" value="1"/>
</dbReference>
<feature type="compositionally biased region" description="Basic and acidic residues" evidence="1">
    <location>
        <begin position="39"/>
        <end position="55"/>
    </location>
</feature>
<dbReference type="InterPro" id="IPR036047">
    <property type="entry name" value="F-box-like_dom_sf"/>
</dbReference>
<comment type="caution">
    <text evidence="3">The sequence shown here is derived from an EMBL/GenBank/DDBJ whole genome shotgun (WGS) entry which is preliminary data.</text>
</comment>
<dbReference type="Proteomes" id="UP001634394">
    <property type="component" value="Unassembled WGS sequence"/>
</dbReference>
<dbReference type="SUPFAM" id="SSF81383">
    <property type="entry name" value="F-box domain"/>
    <property type="match status" value="1"/>
</dbReference>
<evidence type="ECO:0000313" key="3">
    <source>
        <dbReference type="EMBL" id="KAL3870966.1"/>
    </source>
</evidence>
<proteinExistence type="predicted"/>
<dbReference type="EMBL" id="JBJQND010000007">
    <property type="protein sequence ID" value="KAL3870966.1"/>
    <property type="molecule type" value="Genomic_DNA"/>
</dbReference>
<evidence type="ECO:0000256" key="1">
    <source>
        <dbReference type="SAM" id="MobiDB-lite"/>
    </source>
</evidence>
<gene>
    <name evidence="3" type="ORF">ACJMK2_038991</name>
</gene>
<dbReference type="SUPFAM" id="SSF52047">
    <property type="entry name" value="RNI-like"/>
    <property type="match status" value="1"/>
</dbReference>
<feature type="compositionally biased region" description="Basic and acidic residues" evidence="1">
    <location>
        <begin position="81"/>
        <end position="97"/>
    </location>
</feature>